<dbReference type="AlphaFoldDB" id="A0A9P6QK70"/>
<evidence type="ECO:0000313" key="10">
    <source>
        <dbReference type="Proteomes" id="UP000807716"/>
    </source>
</evidence>
<keyword evidence="2" id="KW-0723">Serine/threonine-protein kinase</keyword>
<feature type="compositionally biased region" description="Low complexity" evidence="7">
    <location>
        <begin position="488"/>
        <end position="499"/>
    </location>
</feature>
<dbReference type="OrthoDB" id="193931at2759"/>
<dbReference type="GO" id="GO:0035556">
    <property type="term" value="P:intracellular signal transduction"/>
    <property type="evidence" value="ECO:0007669"/>
    <property type="project" value="TreeGrafter"/>
</dbReference>
<comment type="caution">
    <text evidence="9">The sequence shown here is derived from an EMBL/GenBank/DDBJ whole genome shotgun (WGS) entry which is preliminary data.</text>
</comment>
<dbReference type="PANTHER" id="PTHR24346:SF82">
    <property type="entry name" value="KP78A-RELATED"/>
    <property type="match status" value="1"/>
</dbReference>
<organism evidence="9 10">
    <name type="scientific">Actinomortierella ambigua</name>
    <dbReference type="NCBI Taxonomy" id="1343610"/>
    <lineage>
        <taxon>Eukaryota</taxon>
        <taxon>Fungi</taxon>
        <taxon>Fungi incertae sedis</taxon>
        <taxon>Mucoromycota</taxon>
        <taxon>Mortierellomycotina</taxon>
        <taxon>Mortierellomycetes</taxon>
        <taxon>Mortierellales</taxon>
        <taxon>Mortierellaceae</taxon>
        <taxon>Actinomortierella</taxon>
    </lineage>
</organism>
<dbReference type="FunFam" id="1.10.510.10:FF:000571">
    <property type="entry name" value="Maternal embryonic leucine zipper kinase"/>
    <property type="match status" value="1"/>
</dbReference>
<dbReference type="SMART" id="SM00220">
    <property type="entry name" value="S_TKc"/>
    <property type="match status" value="1"/>
</dbReference>
<keyword evidence="3" id="KW-0808">Transferase</keyword>
<comment type="similarity">
    <text evidence="1">Belongs to the protein kinase superfamily. CAMK Ser/Thr protein kinase family. NIM1 subfamily.</text>
</comment>
<keyword evidence="5 9" id="KW-0418">Kinase</keyword>
<evidence type="ECO:0000256" key="2">
    <source>
        <dbReference type="ARBA" id="ARBA00022527"/>
    </source>
</evidence>
<keyword evidence="4" id="KW-0547">Nucleotide-binding</keyword>
<evidence type="ECO:0000256" key="5">
    <source>
        <dbReference type="ARBA" id="ARBA00022777"/>
    </source>
</evidence>
<dbReference type="PROSITE" id="PS00108">
    <property type="entry name" value="PROTEIN_KINASE_ST"/>
    <property type="match status" value="1"/>
</dbReference>
<dbReference type="FunFam" id="3.30.200.20:FF:000003">
    <property type="entry name" value="Non-specific serine/threonine protein kinase"/>
    <property type="match status" value="1"/>
</dbReference>
<dbReference type="Pfam" id="PF00069">
    <property type="entry name" value="Pkinase"/>
    <property type="match status" value="1"/>
</dbReference>
<dbReference type="InterPro" id="IPR008271">
    <property type="entry name" value="Ser/Thr_kinase_AS"/>
</dbReference>
<dbReference type="Gene3D" id="1.10.510.10">
    <property type="entry name" value="Transferase(Phosphotransferase) domain 1"/>
    <property type="match status" value="1"/>
</dbReference>
<reference evidence="9" key="1">
    <citation type="journal article" date="2020" name="Fungal Divers.">
        <title>Resolving the Mortierellaceae phylogeny through synthesis of multi-gene phylogenetics and phylogenomics.</title>
        <authorList>
            <person name="Vandepol N."/>
            <person name="Liber J."/>
            <person name="Desiro A."/>
            <person name="Na H."/>
            <person name="Kennedy M."/>
            <person name="Barry K."/>
            <person name="Grigoriev I.V."/>
            <person name="Miller A.N."/>
            <person name="O'Donnell K."/>
            <person name="Stajich J.E."/>
            <person name="Bonito G."/>
        </authorList>
    </citation>
    <scope>NUCLEOTIDE SEQUENCE</scope>
    <source>
        <strain evidence="9">BC1065</strain>
    </source>
</reference>
<dbReference type="PANTHER" id="PTHR24346">
    <property type="entry name" value="MAP/MICROTUBULE AFFINITY-REGULATING KINASE"/>
    <property type="match status" value="1"/>
</dbReference>
<gene>
    <name evidence="9" type="primary">PAR-1</name>
    <name evidence="9" type="ORF">DFQ27_007677</name>
</gene>
<evidence type="ECO:0000256" key="7">
    <source>
        <dbReference type="SAM" id="MobiDB-lite"/>
    </source>
</evidence>
<name>A0A9P6QK70_9FUNG</name>
<feature type="domain" description="Protein kinase" evidence="8">
    <location>
        <begin position="17"/>
        <end position="270"/>
    </location>
</feature>
<dbReference type="Proteomes" id="UP000807716">
    <property type="component" value="Unassembled WGS sequence"/>
</dbReference>
<evidence type="ECO:0000256" key="3">
    <source>
        <dbReference type="ARBA" id="ARBA00022679"/>
    </source>
</evidence>
<dbReference type="InterPro" id="IPR011009">
    <property type="entry name" value="Kinase-like_dom_sf"/>
</dbReference>
<dbReference type="EMBL" id="JAAAJB010000061">
    <property type="protein sequence ID" value="KAG0268048.1"/>
    <property type="molecule type" value="Genomic_DNA"/>
</dbReference>
<accession>A0A9P6QK70</accession>
<evidence type="ECO:0000256" key="1">
    <source>
        <dbReference type="ARBA" id="ARBA00010791"/>
    </source>
</evidence>
<dbReference type="GO" id="GO:0005737">
    <property type="term" value="C:cytoplasm"/>
    <property type="evidence" value="ECO:0007669"/>
    <property type="project" value="TreeGrafter"/>
</dbReference>
<sequence length="604" mass="66843">MTTSPSPDASLPGIAHYAFLRQLGHGKFCVVHLARHFYTEKLYAVKVIDKQAHRADILSRLRREIGLMESLDHPNIVKLYEVIETQFTIYVCMEYVEGWSLEEYLKTHEDERLSESEARSILRQLCRAVSHCHERKVVHRDIKPANILITPTNKVMLIDFGLGNVYSRRQRLNTICGSLPFYSPEIARGVEYTGPEIDIWCLGVVLYRMTVGRDPFVGDTKREVKRQIMSEMLPQPNNVSPACFQTITKLLAPKGTDRQSLTILERDPWLTHHGLKPFFSEYRHDEERRSSRLSGATLVHSNSGGGSSSKGASQLHLLDKKSSYYSSNSSGGGGLTGTGSTTGIAVATTRHGGGAGSASTIGARSWTVENRTWQVEKGAPFPMGMLLLPKAHSKIRIVPTSEAEADMLYLRDDGLSLLQFLMPILRSAEISYYLHSTTRILCGMAFQKSNNNSSSRRTRRTNGFGDRTTAEVLDNEKRRSYRHSRSLTQTTTNTTTHSSAAVGAAAGGAGAGAGGGAAPFQKSVVSSAEQLFQKMVRQIGRAMTAGSMVQQAEPDRTRYGVFSIDIVKAGKTADQGYVLVTKRILGSPKTLRQFRKVFMLHATH</sequence>
<evidence type="ECO:0000256" key="6">
    <source>
        <dbReference type="ARBA" id="ARBA00022840"/>
    </source>
</evidence>
<keyword evidence="6" id="KW-0067">ATP-binding</keyword>
<evidence type="ECO:0000256" key="4">
    <source>
        <dbReference type="ARBA" id="ARBA00022741"/>
    </source>
</evidence>
<dbReference type="GO" id="GO:0005524">
    <property type="term" value="F:ATP binding"/>
    <property type="evidence" value="ECO:0007669"/>
    <property type="project" value="UniProtKB-KW"/>
</dbReference>
<keyword evidence="10" id="KW-1185">Reference proteome</keyword>
<protein>
    <submittedName>
        <fullName evidence="9">Serine/threonine-protein kinase par-1</fullName>
    </submittedName>
</protein>
<dbReference type="GO" id="GO:0004674">
    <property type="term" value="F:protein serine/threonine kinase activity"/>
    <property type="evidence" value="ECO:0007669"/>
    <property type="project" value="UniProtKB-KW"/>
</dbReference>
<evidence type="ECO:0000313" key="9">
    <source>
        <dbReference type="EMBL" id="KAG0268048.1"/>
    </source>
</evidence>
<dbReference type="PROSITE" id="PS50011">
    <property type="entry name" value="PROTEIN_KINASE_DOM"/>
    <property type="match status" value="1"/>
</dbReference>
<dbReference type="InterPro" id="IPR000719">
    <property type="entry name" value="Prot_kinase_dom"/>
</dbReference>
<dbReference type="SUPFAM" id="SSF56112">
    <property type="entry name" value="Protein kinase-like (PK-like)"/>
    <property type="match status" value="1"/>
</dbReference>
<feature type="region of interest" description="Disordered" evidence="7">
    <location>
        <begin position="448"/>
        <end position="499"/>
    </location>
</feature>
<proteinExistence type="inferred from homology"/>
<evidence type="ECO:0000259" key="8">
    <source>
        <dbReference type="PROSITE" id="PS50011"/>
    </source>
</evidence>